<name>A0A917AGE4_9RHOB</name>
<reference evidence="2" key="2">
    <citation type="submission" date="2020-09" db="EMBL/GenBank/DDBJ databases">
        <authorList>
            <person name="Sun Q."/>
            <person name="Zhou Y."/>
        </authorList>
    </citation>
    <scope>NUCLEOTIDE SEQUENCE</scope>
    <source>
        <strain evidence="2">CGMCC 1.16012</strain>
    </source>
</reference>
<dbReference type="InterPro" id="IPR027417">
    <property type="entry name" value="P-loop_NTPase"/>
</dbReference>
<feature type="transmembrane region" description="Helical" evidence="1">
    <location>
        <begin position="12"/>
        <end position="31"/>
    </location>
</feature>
<dbReference type="Gene3D" id="3.40.50.300">
    <property type="entry name" value="P-loop containing nucleotide triphosphate hydrolases"/>
    <property type="match status" value="1"/>
</dbReference>
<proteinExistence type="predicted"/>
<evidence type="ECO:0008006" key="4">
    <source>
        <dbReference type="Google" id="ProtNLM"/>
    </source>
</evidence>
<keyword evidence="3" id="KW-1185">Reference proteome</keyword>
<protein>
    <recommendedName>
        <fullName evidence="4">Protein ImuA</fullName>
    </recommendedName>
</protein>
<dbReference type="EMBL" id="BMKN01000002">
    <property type="protein sequence ID" value="GGE50833.1"/>
    <property type="molecule type" value="Genomic_DNA"/>
</dbReference>
<comment type="caution">
    <text evidence="2">The sequence shown here is derived from an EMBL/GenBank/DDBJ whole genome shotgun (WGS) entry which is preliminary data.</text>
</comment>
<accession>A0A917AGE4</accession>
<evidence type="ECO:0000256" key="1">
    <source>
        <dbReference type="SAM" id="Phobius"/>
    </source>
</evidence>
<keyword evidence="1" id="KW-0812">Transmembrane</keyword>
<evidence type="ECO:0000313" key="3">
    <source>
        <dbReference type="Proteomes" id="UP000606730"/>
    </source>
</evidence>
<dbReference type="SUPFAM" id="SSF52540">
    <property type="entry name" value="P-loop containing nucleoside triphosphate hydrolases"/>
    <property type="match status" value="1"/>
</dbReference>
<dbReference type="AlphaFoldDB" id="A0A917AGE4"/>
<organism evidence="2 3">
    <name type="scientific">Actibacterium pelagium</name>
    <dbReference type="NCBI Taxonomy" id="2029103"/>
    <lineage>
        <taxon>Bacteria</taxon>
        <taxon>Pseudomonadati</taxon>
        <taxon>Pseudomonadota</taxon>
        <taxon>Alphaproteobacteria</taxon>
        <taxon>Rhodobacterales</taxon>
        <taxon>Roseobacteraceae</taxon>
        <taxon>Actibacterium</taxon>
    </lineage>
</organism>
<keyword evidence="1" id="KW-0472">Membrane</keyword>
<reference evidence="2" key="1">
    <citation type="journal article" date="2014" name="Int. J. Syst. Evol. Microbiol.">
        <title>Complete genome sequence of Corynebacterium casei LMG S-19264T (=DSM 44701T), isolated from a smear-ripened cheese.</title>
        <authorList>
            <consortium name="US DOE Joint Genome Institute (JGI-PGF)"/>
            <person name="Walter F."/>
            <person name="Albersmeier A."/>
            <person name="Kalinowski J."/>
            <person name="Ruckert C."/>
        </authorList>
    </citation>
    <scope>NUCLEOTIDE SEQUENCE</scope>
    <source>
        <strain evidence="2">CGMCC 1.16012</strain>
    </source>
</reference>
<gene>
    <name evidence="2" type="ORF">GCM10011517_18240</name>
</gene>
<evidence type="ECO:0000313" key="2">
    <source>
        <dbReference type="EMBL" id="GGE50833.1"/>
    </source>
</evidence>
<dbReference type="Proteomes" id="UP000606730">
    <property type="component" value="Unassembled WGS sequence"/>
</dbReference>
<sequence>MRKGRVHEVCGPSAFGFAAVVAGLAGTRFLWVRESWQGSVLNPVGGGAFFDPAMLLVAQAKDQLDALAVTEEALRDGSMPVVIVELSQPLSLKAGRRLQLAAKAGRSTGLCIIPEGMGSNAAETRWHSTPIYDPKDSTLNCWKLIKNKTGTNGAWNVRWQAASRRLHMVSPAGE</sequence>
<keyword evidence="1" id="KW-1133">Transmembrane helix</keyword>